<dbReference type="PANTHER" id="PTHR43717">
    <property type="entry name" value="ANAEROBIC NITRIC OXIDE REDUCTASE FLAVORUBREDOXIN"/>
    <property type="match status" value="1"/>
</dbReference>
<accession>D8JBW1</accession>
<protein>
    <recommendedName>
        <fullName evidence="1">Metallo-beta-lactamase domain-containing protein</fullName>
    </recommendedName>
</protein>
<dbReference type="Proteomes" id="UP000000390">
    <property type="component" value="Plasmid 1"/>
</dbReference>
<evidence type="ECO:0000259" key="1">
    <source>
        <dbReference type="SMART" id="SM00849"/>
    </source>
</evidence>
<dbReference type="InterPro" id="IPR001279">
    <property type="entry name" value="Metallo-B-lactamas"/>
</dbReference>
<evidence type="ECO:0000313" key="3">
    <source>
        <dbReference type="EMBL" id="ELY40896.1"/>
    </source>
</evidence>
<evidence type="ECO:0000313" key="4">
    <source>
        <dbReference type="Proteomes" id="UP000000390"/>
    </source>
</evidence>
<dbReference type="Pfam" id="PF00753">
    <property type="entry name" value="Lactamase_B"/>
    <property type="match status" value="1"/>
</dbReference>
<dbReference type="OrthoDB" id="6433at2157"/>
<dbReference type="Proteomes" id="UP000011645">
    <property type="component" value="Unassembled WGS sequence"/>
</dbReference>
<sequence>MWGRSGEIMTVRLSHDTIWINESHSVGAHSEHVSVYLIDLGGEYILIDSGSFHHRDSIKTAIDRETDGEGIDALILSHSDYPHSGNVDEFRNEWDDVELVASSGSPAVQGLPTDARKCSIGGELEVLGRKFSFIDPPLADRSHTTWIYDHESGILFAADGMGSTHTAADRNKTAAELEGGISYDHIYEFHHDTLVWLRYVDPSKLRGAIEDILEEYHPTYIAPIHGHPIPANALDEYMEKLIKAADQIATEYEVPGQT</sequence>
<dbReference type="InterPro" id="IPR036866">
    <property type="entry name" value="RibonucZ/Hydroxyglut_hydro"/>
</dbReference>
<keyword evidence="2" id="KW-0614">Plasmid</keyword>
<organism evidence="2 4">
    <name type="scientific">Halalkalicoccus jeotgali (strain DSM 18796 / CECT 7217 / JCM 14584 / KCTC 4019 / B3)</name>
    <dbReference type="NCBI Taxonomy" id="795797"/>
    <lineage>
        <taxon>Archaea</taxon>
        <taxon>Methanobacteriati</taxon>
        <taxon>Methanobacteriota</taxon>
        <taxon>Stenosarchaea group</taxon>
        <taxon>Halobacteria</taxon>
        <taxon>Halobacteriales</taxon>
        <taxon>Halococcaceae</taxon>
        <taxon>Halalkalicoccus</taxon>
    </lineage>
</organism>
<reference evidence="2 4" key="1">
    <citation type="journal article" date="2010" name="J. Bacteriol.">
        <title>Complete genome sequence of Halalkalicoccus jeotgali B3(T), an extremely halophilic archaeon.</title>
        <authorList>
            <person name="Roh S.W."/>
            <person name="Nam Y.D."/>
            <person name="Nam S.H."/>
            <person name="Choi S.H."/>
            <person name="Park H.S."/>
            <person name="Bae J.W."/>
        </authorList>
    </citation>
    <scope>NUCLEOTIDE SEQUENCE [LARGE SCALE GENOMIC DNA]</scope>
    <source>
        <strain evidence="2">B3</strain>
        <strain evidence="4">DSM 18796 / CECT 7217 / JCM 14584 / KCTC 4019 / B3</strain>
        <plasmid evidence="4">1</plasmid>
    </source>
</reference>
<keyword evidence="5" id="KW-1185">Reference proteome</keyword>
<feature type="domain" description="Metallo-beta-lactamase" evidence="1">
    <location>
        <begin position="32"/>
        <end position="225"/>
    </location>
</feature>
<reference evidence="3 5" key="2">
    <citation type="journal article" date="2014" name="PLoS Genet.">
        <title>Phylogenetically driven sequencing of extremely halophilic archaea reveals strategies for static and dynamic osmo-response.</title>
        <authorList>
            <person name="Becker E.A."/>
            <person name="Seitzer P.M."/>
            <person name="Tritt A."/>
            <person name="Larsen D."/>
            <person name="Krusor M."/>
            <person name="Yao A.I."/>
            <person name="Wu D."/>
            <person name="Madern D."/>
            <person name="Eisen J.A."/>
            <person name="Darling A.E."/>
            <person name="Facciotti M.T."/>
        </authorList>
    </citation>
    <scope>NUCLEOTIDE SEQUENCE [LARGE SCALE GENOMIC DNA]</scope>
    <source>
        <strain evidence="3">B3</strain>
        <strain evidence="5">DSM 18796 / CECT 7217 / JCM 14584 / KCTC 4019 / B3</strain>
    </source>
</reference>
<dbReference type="KEGG" id="hje:HacjB3_17071"/>
<dbReference type="EMBL" id="CP002063">
    <property type="protein sequence ID" value="ADJ16764.1"/>
    <property type="molecule type" value="Genomic_DNA"/>
</dbReference>
<dbReference type="Gene3D" id="3.60.15.10">
    <property type="entry name" value="Ribonuclease Z/Hydroxyacylglutathione hydrolase-like"/>
    <property type="match status" value="1"/>
</dbReference>
<dbReference type="eggNOG" id="arCOG00509">
    <property type="taxonomic scope" value="Archaea"/>
</dbReference>
<dbReference type="EMBL" id="AOHV01000008">
    <property type="protein sequence ID" value="ELY40896.1"/>
    <property type="molecule type" value="Genomic_DNA"/>
</dbReference>
<gene>
    <name evidence="2" type="ordered locus">HacjB3_17071</name>
    <name evidence="3" type="ORF">C497_02397</name>
</gene>
<dbReference type="SUPFAM" id="SSF56281">
    <property type="entry name" value="Metallo-hydrolase/oxidoreductase"/>
    <property type="match status" value="1"/>
</dbReference>
<name>D8JBW1_HALJB</name>
<dbReference type="PATRIC" id="fig|795797.18.peg.3345"/>
<evidence type="ECO:0000313" key="2">
    <source>
        <dbReference type="EMBL" id="ADJ16764.1"/>
    </source>
</evidence>
<dbReference type="PANTHER" id="PTHR43717:SF1">
    <property type="entry name" value="ANAEROBIC NITRIC OXIDE REDUCTASE FLAVORUBREDOXIN"/>
    <property type="match status" value="1"/>
</dbReference>
<dbReference type="AlphaFoldDB" id="D8JBW1"/>
<evidence type="ECO:0000313" key="5">
    <source>
        <dbReference type="Proteomes" id="UP000011645"/>
    </source>
</evidence>
<geneLocation type="plasmid" evidence="2 4">
    <name>1</name>
</geneLocation>
<proteinExistence type="predicted"/>
<dbReference type="SMART" id="SM00849">
    <property type="entry name" value="Lactamase_B"/>
    <property type="match status" value="1"/>
</dbReference>
<dbReference type="HOGENOM" id="CLU_1018565_0_0_2"/>